<evidence type="ECO:0000313" key="2">
    <source>
        <dbReference type="EMBL" id="CAK0805934.1"/>
    </source>
</evidence>
<feature type="region of interest" description="Disordered" evidence="1">
    <location>
        <begin position="47"/>
        <end position="115"/>
    </location>
</feature>
<feature type="non-terminal residue" evidence="2">
    <location>
        <position position="1"/>
    </location>
</feature>
<reference evidence="2" key="1">
    <citation type="submission" date="2023-10" db="EMBL/GenBank/DDBJ databases">
        <authorList>
            <person name="Chen Y."/>
            <person name="Shah S."/>
            <person name="Dougan E. K."/>
            <person name="Thang M."/>
            <person name="Chan C."/>
        </authorList>
    </citation>
    <scope>NUCLEOTIDE SEQUENCE [LARGE SCALE GENOMIC DNA]</scope>
</reference>
<comment type="caution">
    <text evidence="2">The sequence shown here is derived from an EMBL/GenBank/DDBJ whole genome shotgun (WGS) entry which is preliminary data.</text>
</comment>
<feature type="compositionally biased region" description="Low complexity" evidence="1">
    <location>
        <begin position="18"/>
        <end position="33"/>
    </location>
</feature>
<feature type="non-terminal residue" evidence="2">
    <location>
        <position position="115"/>
    </location>
</feature>
<gene>
    <name evidence="2" type="ORF">PCOR1329_LOCUS12337</name>
</gene>
<sequence length="115" mass="12506">QASSRRPPPGRAARRLAGRGLVSPRGRPRAPASPLFLRELPLRGGRRQWLGPRRSCGPQAGSRASRPGPCRWRPARGLACSGAGAPRARMRRWPRTRAGRAASSRSPWGAARRFG</sequence>
<feature type="compositionally biased region" description="Pro residues" evidence="1">
    <location>
        <begin position="1"/>
        <end position="10"/>
    </location>
</feature>
<proteinExistence type="predicted"/>
<dbReference type="Proteomes" id="UP001189429">
    <property type="component" value="Unassembled WGS sequence"/>
</dbReference>
<organism evidence="2 3">
    <name type="scientific">Prorocentrum cordatum</name>
    <dbReference type="NCBI Taxonomy" id="2364126"/>
    <lineage>
        <taxon>Eukaryota</taxon>
        <taxon>Sar</taxon>
        <taxon>Alveolata</taxon>
        <taxon>Dinophyceae</taxon>
        <taxon>Prorocentrales</taxon>
        <taxon>Prorocentraceae</taxon>
        <taxon>Prorocentrum</taxon>
    </lineage>
</organism>
<evidence type="ECO:0000313" key="3">
    <source>
        <dbReference type="Proteomes" id="UP001189429"/>
    </source>
</evidence>
<name>A0ABN9QLZ7_9DINO</name>
<keyword evidence="3" id="KW-1185">Reference proteome</keyword>
<accession>A0ABN9QLZ7</accession>
<feature type="region of interest" description="Disordered" evidence="1">
    <location>
        <begin position="1"/>
        <end position="33"/>
    </location>
</feature>
<evidence type="ECO:0000256" key="1">
    <source>
        <dbReference type="SAM" id="MobiDB-lite"/>
    </source>
</evidence>
<feature type="compositionally biased region" description="Basic residues" evidence="1">
    <location>
        <begin position="88"/>
        <end position="98"/>
    </location>
</feature>
<feature type="compositionally biased region" description="Low complexity" evidence="1">
    <location>
        <begin position="99"/>
        <end position="115"/>
    </location>
</feature>
<protein>
    <submittedName>
        <fullName evidence="2">Uncharacterized protein</fullName>
    </submittedName>
</protein>
<dbReference type="EMBL" id="CAUYUJ010003593">
    <property type="protein sequence ID" value="CAK0805934.1"/>
    <property type="molecule type" value="Genomic_DNA"/>
</dbReference>